<gene>
    <name evidence="1" type="ORF">CBY09_10945</name>
</gene>
<dbReference type="Proteomes" id="UP000215441">
    <property type="component" value="Unassembled WGS sequence"/>
</dbReference>
<proteinExistence type="predicted"/>
<dbReference type="EMBL" id="NOIG01000006">
    <property type="protein sequence ID" value="OYD50547.1"/>
    <property type="molecule type" value="Genomic_DNA"/>
</dbReference>
<dbReference type="AlphaFoldDB" id="A0A235EPR1"/>
<keyword evidence="2" id="KW-1185">Reference proteome</keyword>
<sequence>MDNLQLLSKSGFSRAPFHVVPVDNNISWAGSTDAKNELLRIVREVRHSQLELSHLALIYGEYGSGKTHALKYIRDFLKREGRSLVAYLDKPKVEKKGSFHGIVKEVIKQIGRGPLRTAVEPIVRYIQAEVGRELPQLFAKASPEEAKDLGAFGKRAQAESKRRLQETLYPRFPEIFNVFEGLVEDNGEAWNYFSSKAAPAALKAFELNSGIEDDHDALGALAAIYTVLTKKYPEIPGTPVFDGAYLLIDEMEQFLEMKSDEFISIRTGLRDLFNSCTEHFALFLSATAENASLFHGILEEAIMVRVTANPIHMSSHDEVDDGARFLTELMTYARNGAQAPSPEHPFTPDALKEIVERTTAPRTARKLIQNANRVWQGAAQLVIDGGTIGAEDVGGIHGLT</sequence>
<accession>A0A235EPR1</accession>
<dbReference type="SUPFAM" id="SSF52540">
    <property type="entry name" value="P-loop containing nucleoside triphosphate hydrolases"/>
    <property type="match status" value="1"/>
</dbReference>
<protein>
    <recommendedName>
        <fullName evidence="3">ATP-binding protein</fullName>
    </recommendedName>
</protein>
<evidence type="ECO:0008006" key="3">
    <source>
        <dbReference type="Google" id="ProtNLM"/>
    </source>
</evidence>
<evidence type="ECO:0000313" key="2">
    <source>
        <dbReference type="Proteomes" id="UP000215441"/>
    </source>
</evidence>
<organism evidence="1 2">
    <name type="scientific">Acidovorax kalamii</name>
    <dbReference type="NCBI Taxonomy" id="2004485"/>
    <lineage>
        <taxon>Bacteria</taxon>
        <taxon>Pseudomonadati</taxon>
        <taxon>Pseudomonadota</taxon>
        <taxon>Betaproteobacteria</taxon>
        <taxon>Burkholderiales</taxon>
        <taxon>Comamonadaceae</taxon>
        <taxon>Acidovorax</taxon>
    </lineage>
</organism>
<reference evidence="1 2" key="1">
    <citation type="submission" date="2017-07" db="EMBL/GenBank/DDBJ databases">
        <title>Acidovorax KNDSW TSA 6 genome sequence and assembly.</title>
        <authorList>
            <person name="Mayilraj S."/>
        </authorList>
    </citation>
    <scope>NUCLEOTIDE SEQUENCE [LARGE SCALE GENOMIC DNA]</scope>
    <source>
        <strain evidence="1 2">KNDSW-TSA6</strain>
    </source>
</reference>
<dbReference type="Gene3D" id="3.40.50.300">
    <property type="entry name" value="P-loop containing nucleotide triphosphate hydrolases"/>
    <property type="match status" value="1"/>
</dbReference>
<dbReference type="RefSeq" id="WP_133066278.1">
    <property type="nucleotide sequence ID" value="NZ_NOIG01000006.1"/>
</dbReference>
<evidence type="ECO:0000313" key="1">
    <source>
        <dbReference type="EMBL" id="OYD50547.1"/>
    </source>
</evidence>
<dbReference type="OrthoDB" id="1265492at2"/>
<dbReference type="InterPro" id="IPR027417">
    <property type="entry name" value="P-loop_NTPase"/>
</dbReference>
<comment type="caution">
    <text evidence="1">The sequence shown here is derived from an EMBL/GenBank/DDBJ whole genome shotgun (WGS) entry which is preliminary data.</text>
</comment>
<name>A0A235EPR1_9BURK</name>